<keyword evidence="7" id="KW-0496">Mitochondrion</keyword>
<feature type="repeat" description="Solcar" evidence="9">
    <location>
        <begin position="5"/>
        <end position="90"/>
    </location>
</feature>
<dbReference type="SUPFAM" id="SSF103506">
    <property type="entry name" value="Mitochondrial carrier"/>
    <property type="match status" value="1"/>
</dbReference>
<accession>A0A0R3U235</accession>
<evidence type="ECO:0000313" key="13">
    <source>
        <dbReference type="WBParaSite" id="MCU_003024-RC"/>
    </source>
</evidence>
<dbReference type="PANTHER" id="PTHR45624">
    <property type="entry name" value="MITOCHONDRIAL BASIC AMINO ACIDS TRANSPORTER-RELATED"/>
    <property type="match status" value="1"/>
</dbReference>
<dbReference type="GO" id="GO:0031966">
    <property type="term" value="C:mitochondrial membrane"/>
    <property type="evidence" value="ECO:0007669"/>
    <property type="project" value="UniProtKB-SubCell"/>
</dbReference>
<name>A0A0R3U235_MESCO</name>
<dbReference type="InterPro" id="IPR018108">
    <property type="entry name" value="MCP_transmembrane"/>
</dbReference>
<keyword evidence="3 10" id="KW-0813">Transport</keyword>
<evidence type="ECO:0000256" key="5">
    <source>
        <dbReference type="ARBA" id="ARBA00022737"/>
    </source>
</evidence>
<evidence type="ECO:0000313" key="11">
    <source>
        <dbReference type="EMBL" id="VDD74484.1"/>
    </source>
</evidence>
<evidence type="ECO:0000256" key="4">
    <source>
        <dbReference type="ARBA" id="ARBA00022692"/>
    </source>
</evidence>
<evidence type="ECO:0000256" key="1">
    <source>
        <dbReference type="ARBA" id="ARBA00004225"/>
    </source>
</evidence>
<keyword evidence="5" id="KW-0677">Repeat</keyword>
<protein>
    <submittedName>
        <fullName evidence="13">Mitochondrial ornithine transporter 1</fullName>
    </submittedName>
</protein>
<dbReference type="WBParaSite" id="MCU_003024-RC">
    <property type="protein sequence ID" value="MCU_003024-RC"/>
    <property type="gene ID" value="MCU_003024"/>
</dbReference>
<keyword evidence="12" id="KW-1185">Reference proteome</keyword>
<evidence type="ECO:0000256" key="8">
    <source>
        <dbReference type="ARBA" id="ARBA00023136"/>
    </source>
</evidence>
<keyword evidence="8 9" id="KW-0472">Membrane</keyword>
<dbReference type="Gene3D" id="1.50.40.10">
    <property type="entry name" value="Mitochondrial carrier domain"/>
    <property type="match status" value="1"/>
</dbReference>
<evidence type="ECO:0000313" key="12">
    <source>
        <dbReference type="Proteomes" id="UP000267029"/>
    </source>
</evidence>
<reference evidence="11 12" key="1">
    <citation type="submission" date="2018-10" db="EMBL/GenBank/DDBJ databases">
        <authorList>
            <consortium name="Pathogen Informatics"/>
        </authorList>
    </citation>
    <scope>NUCLEOTIDE SEQUENCE [LARGE SCALE GENOMIC DNA]</scope>
</reference>
<dbReference type="GO" id="GO:0000064">
    <property type="term" value="F:L-ornithine transmembrane transporter activity"/>
    <property type="evidence" value="ECO:0007669"/>
    <property type="project" value="TreeGrafter"/>
</dbReference>
<feature type="repeat" description="Solcar" evidence="9">
    <location>
        <begin position="103"/>
        <end position="196"/>
    </location>
</feature>
<reference evidence="13" key="2">
    <citation type="submission" date="2019-11" db="UniProtKB">
        <authorList>
            <consortium name="WormBaseParasite"/>
        </authorList>
    </citation>
    <scope>IDENTIFICATION</scope>
</reference>
<dbReference type="AlphaFoldDB" id="A0A0R3U235"/>
<dbReference type="PANTHER" id="PTHR45624:SF12">
    <property type="entry name" value="MITOCHONDRIAL ORNITHINE TRANSPORTER 1"/>
    <property type="match status" value="1"/>
</dbReference>
<comment type="subcellular location">
    <subcellularLocation>
        <location evidence="1">Mitochondrion membrane</location>
        <topology evidence="1">Multi-pass membrane protein</topology>
    </subcellularLocation>
</comment>
<evidence type="ECO:0000256" key="10">
    <source>
        <dbReference type="RuleBase" id="RU000488"/>
    </source>
</evidence>
<gene>
    <name evidence="11" type="ORF">MCOS_LOCUS487</name>
</gene>
<comment type="similarity">
    <text evidence="2 10">Belongs to the mitochondrial carrier (TC 2.A.29) family.</text>
</comment>
<organism evidence="13">
    <name type="scientific">Mesocestoides corti</name>
    <name type="common">Flatworm</name>
    <dbReference type="NCBI Taxonomy" id="53468"/>
    <lineage>
        <taxon>Eukaryota</taxon>
        <taxon>Metazoa</taxon>
        <taxon>Spiralia</taxon>
        <taxon>Lophotrochozoa</taxon>
        <taxon>Platyhelminthes</taxon>
        <taxon>Cestoda</taxon>
        <taxon>Eucestoda</taxon>
        <taxon>Cyclophyllidea</taxon>
        <taxon>Mesocestoididae</taxon>
        <taxon>Mesocestoides</taxon>
    </lineage>
</organism>
<sequence>MNHMVESAIGLVAGINGGVTSVLVSQPLDTVKVKMQTFPELYRSATRCFSDVCAKDGIMRGLYAGTFPALAASIAENAVVFCALPSCQKAVANLLRVPDTNQLSPLHHGFAGALTGIFSALALCPTEFVKCRVQAFNEMNFLDPKHGFPMRPAEITRQTLHKEGLIGLYRGFSPTLVREMLGLFVYFGTYELIRDWMTPVGRRKSDLGILPTALAGGLSGASLWLAIFPFDVVKSRMQIGHLVPSVQMSKSSPRLLNTLCQIRRTEGLAALYTGLAPSLLRTIPANAVLFVTVEWTKKIGWKLTI</sequence>
<evidence type="ECO:0000256" key="9">
    <source>
        <dbReference type="PROSITE-ProRule" id="PRU00282"/>
    </source>
</evidence>
<dbReference type="InterPro" id="IPR050567">
    <property type="entry name" value="Mitochondrial_Carrier"/>
</dbReference>
<evidence type="ECO:0000256" key="7">
    <source>
        <dbReference type="ARBA" id="ARBA00023128"/>
    </source>
</evidence>
<dbReference type="EMBL" id="UXSR01000042">
    <property type="protein sequence ID" value="VDD74484.1"/>
    <property type="molecule type" value="Genomic_DNA"/>
</dbReference>
<dbReference type="InterPro" id="IPR023395">
    <property type="entry name" value="MCP_dom_sf"/>
</dbReference>
<dbReference type="Pfam" id="PF00153">
    <property type="entry name" value="Mito_carr"/>
    <property type="match status" value="3"/>
</dbReference>
<evidence type="ECO:0000256" key="2">
    <source>
        <dbReference type="ARBA" id="ARBA00006375"/>
    </source>
</evidence>
<dbReference type="GO" id="GO:1990575">
    <property type="term" value="P:mitochondrial L-ornithine transmembrane transport"/>
    <property type="evidence" value="ECO:0007669"/>
    <property type="project" value="TreeGrafter"/>
</dbReference>
<proteinExistence type="inferred from homology"/>
<dbReference type="PRINTS" id="PR00926">
    <property type="entry name" value="MITOCARRIER"/>
</dbReference>
<evidence type="ECO:0000256" key="3">
    <source>
        <dbReference type="ARBA" id="ARBA00022448"/>
    </source>
</evidence>
<dbReference type="Proteomes" id="UP000267029">
    <property type="component" value="Unassembled WGS sequence"/>
</dbReference>
<feature type="repeat" description="Solcar" evidence="9">
    <location>
        <begin position="207"/>
        <end position="299"/>
    </location>
</feature>
<evidence type="ECO:0000256" key="6">
    <source>
        <dbReference type="ARBA" id="ARBA00022989"/>
    </source>
</evidence>
<keyword evidence="4 9" id="KW-0812">Transmembrane</keyword>
<dbReference type="PROSITE" id="PS50920">
    <property type="entry name" value="SOLCAR"/>
    <property type="match status" value="3"/>
</dbReference>
<dbReference type="InterPro" id="IPR002067">
    <property type="entry name" value="MCP"/>
</dbReference>
<dbReference type="OrthoDB" id="409586at2759"/>
<keyword evidence="6" id="KW-1133">Transmembrane helix</keyword>